<evidence type="ECO:0000313" key="1">
    <source>
        <dbReference type="EMBL" id="KAI4459722.1"/>
    </source>
</evidence>
<organism evidence="1 2">
    <name type="scientific">Holotrichia oblita</name>
    <name type="common">Chafer beetle</name>
    <dbReference type="NCBI Taxonomy" id="644536"/>
    <lineage>
        <taxon>Eukaryota</taxon>
        <taxon>Metazoa</taxon>
        <taxon>Ecdysozoa</taxon>
        <taxon>Arthropoda</taxon>
        <taxon>Hexapoda</taxon>
        <taxon>Insecta</taxon>
        <taxon>Pterygota</taxon>
        <taxon>Neoptera</taxon>
        <taxon>Endopterygota</taxon>
        <taxon>Coleoptera</taxon>
        <taxon>Polyphaga</taxon>
        <taxon>Scarabaeiformia</taxon>
        <taxon>Scarabaeidae</taxon>
        <taxon>Melolonthinae</taxon>
        <taxon>Holotrichia</taxon>
    </lineage>
</organism>
<comment type="caution">
    <text evidence="1">The sequence shown here is derived from an EMBL/GenBank/DDBJ whole genome shotgun (WGS) entry which is preliminary data.</text>
</comment>
<evidence type="ECO:0000313" key="2">
    <source>
        <dbReference type="Proteomes" id="UP001056778"/>
    </source>
</evidence>
<protein>
    <submittedName>
        <fullName evidence="1">80 kDa mcm3-associated protein</fullName>
    </submittedName>
</protein>
<dbReference type="EMBL" id="CM043020">
    <property type="protein sequence ID" value="KAI4459722.1"/>
    <property type="molecule type" value="Genomic_DNA"/>
</dbReference>
<keyword evidence="2" id="KW-1185">Reference proteome</keyword>
<dbReference type="Proteomes" id="UP001056778">
    <property type="component" value="Chromosome 6"/>
</dbReference>
<reference evidence="1" key="1">
    <citation type="submission" date="2022-04" db="EMBL/GenBank/DDBJ databases">
        <title>Chromosome-scale genome assembly of Holotrichia oblita Faldermann.</title>
        <authorList>
            <person name="Rongchong L."/>
        </authorList>
    </citation>
    <scope>NUCLEOTIDE SEQUENCE</scope>
    <source>
        <strain evidence="1">81SQS9</strain>
    </source>
</reference>
<proteinExistence type="predicted"/>
<gene>
    <name evidence="1" type="ORF">MML48_6g00011709</name>
</gene>
<sequence>MDTSIRGKCTEMCPIDETKLRESERLLHILEMIPGTETLAKPRADKNRIVKMYTRSAAGANMSLPKNLRTTGALTKTVNYLLRDVISSKVLPWHLVYDFIADRLLAVRQDMLIQRLSPSHYISLLQPIIRFYTYSAYNLCEHTVSQFDPVLNNKHLQESLKRLLKLYDEIEYVSKKCLADGDSNKHVDYKNLYSDCRPFFEALYIIFNLGDISAIFRGLSLEKKWRTEVVVRALEISMAVLRGNWYRACKRIRKLPTLLAAIASLHLPSIRRDALTKMTIAYSSKILTYPISALQEQLLYSNKSDIIKDCTHYNIKIENDAIQFLKGAATVQDTLGPRHEQFVSEKLSGRSVSNLVLDGDIW</sequence>
<name>A0ACB9SYW1_HOLOL</name>
<accession>A0ACB9SYW1</accession>